<evidence type="ECO:0000313" key="3">
    <source>
        <dbReference type="Proteomes" id="UP001597458"/>
    </source>
</evidence>
<keyword evidence="1" id="KW-1133">Transmembrane helix</keyword>
<evidence type="ECO:0000256" key="1">
    <source>
        <dbReference type="SAM" id="Phobius"/>
    </source>
</evidence>
<gene>
    <name evidence="2" type="ORF">ACFSTF_05030</name>
</gene>
<dbReference type="Proteomes" id="UP001597458">
    <property type="component" value="Unassembled WGS sequence"/>
</dbReference>
<dbReference type="EMBL" id="JBHUMR010000008">
    <property type="protein sequence ID" value="MFD2616671.1"/>
    <property type="molecule type" value="Genomic_DNA"/>
</dbReference>
<proteinExistence type="predicted"/>
<protein>
    <submittedName>
        <fullName evidence="2">DUF2500 domain-containing protein</fullName>
    </submittedName>
</protein>
<sequence length="118" mass="13596">MGSFQLMANGNISFPLFFTIFFIFFILIIAATIFYHIKLESYKNKRAPSKVEAAVLQKRTQVNDLSNQNNTDYFVTFQVESGAQIELEVSSTDYRQLVDGDQGSLVYQGDRYLRFSRI</sequence>
<organism evidence="2 3">
    <name type="scientific">Terrilactibacillus laevilacticus</name>
    <dbReference type="NCBI Taxonomy" id="1380157"/>
    <lineage>
        <taxon>Bacteria</taxon>
        <taxon>Bacillati</taxon>
        <taxon>Bacillota</taxon>
        <taxon>Bacilli</taxon>
        <taxon>Bacillales</taxon>
        <taxon>Bacillaceae</taxon>
        <taxon>Terrilactibacillus</taxon>
    </lineage>
</organism>
<feature type="transmembrane region" description="Helical" evidence="1">
    <location>
        <begin position="12"/>
        <end position="37"/>
    </location>
</feature>
<comment type="caution">
    <text evidence="2">The sequence shown here is derived from an EMBL/GenBank/DDBJ whole genome shotgun (WGS) entry which is preliminary data.</text>
</comment>
<keyword evidence="1" id="KW-0812">Transmembrane</keyword>
<reference evidence="3" key="1">
    <citation type="journal article" date="2019" name="Int. J. Syst. Evol. Microbiol.">
        <title>The Global Catalogue of Microorganisms (GCM) 10K type strain sequencing project: providing services to taxonomists for standard genome sequencing and annotation.</title>
        <authorList>
            <consortium name="The Broad Institute Genomics Platform"/>
            <consortium name="The Broad Institute Genome Sequencing Center for Infectious Disease"/>
            <person name="Wu L."/>
            <person name="Ma J."/>
        </authorList>
    </citation>
    <scope>NUCLEOTIDE SEQUENCE [LARGE SCALE GENOMIC DNA]</scope>
    <source>
        <strain evidence="3">TISTR 2241</strain>
    </source>
</reference>
<dbReference type="InterPro" id="IPR019635">
    <property type="entry name" value="DUF2500"/>
</dbReference>
<dbReference type="Gene3D" id="2.40.50.660">
    <property type="match status" value="1"/>
</dbReference>
<keyword evidence="1" id="KW-0472">Membrane</keyword>
<dbReference type="RefSeq" id="WP_141189465.1">
    <property type="nucleotide sequence ID" value="NZ_JBHUMR010000008.1"/>
</dbReference>
<name>A0ABW5PP79_9BACI</name>
<dbReference type="Pfam" id="PF10694">
    <property type="entry name" value="DUF2500"/>
    <property type="match status" value="1"/>
</dbReference>
<keyword evidence="3" id="KW-1185">Reference proteome</keyword>
<evidence type="ECO:0000313" key="2">
    <source>
        <dbReference type="EMBL" id="MFD2616671.1"/>
    </source>
</evidence>
<accession>A0ABW5PP79</accession>